<gene>
    <name evidence="3" type="ORF">PT974_00296</name>
</gene>
<evidence type="ECO:0000313" key="4">
    <source>
        <dbReference type="Proteomes" id="UP001338125"/>
    </source>
</evidence>
<organism evidence="3 4">
    <name type="scientific">Cladobotryum mycophilum</name>
    <dbReference type="NCBI Taxonomy" id="491253"/>
    <lineage>
        <taxon>Eukaryota</taxon>
        <taxon>Fungi</taxon>
        <taxon>Dikarya</taxon>
        <taxon>Ascomycota</taxon>
        <taxon>Pezizomycotina</taxon>
        <taxon>Sordariomycetes</taxon>
        <taxon>Hypocreomycetidae</taxon>
        <taxon>Hypocreales</taxon>
        <taxon>Hypocreaceae</taxon>
        <taxon>Cladobotryum</taxon>
    </lineage>
</organism>
<keyword evidence="1" id="KW-0853">WD repeat</keyword>
<keyword evidence="4" id="KW-1185">Reference proteome</keyword>
<dbReference type="InterPro" id="IPR024977">
    <property type="entry name" value="Apc4-like_WD40_dom"/>
</dbReference>
<dbReference type="SMART" id="SM00320">
    <property type="entry name" value="WD40"/>
    <property type="match status" value="4"/>
</dbReference>
<dbReference type="PANTHER" id="PTHR19879:SF9">
    <property type="entry name" value="TRANSCRIPTION INITIATION FACTOR TFIID SUBUNIT 5"/>
    <property type="match status" value="1"/>
</dbReference>
<sequence>MTEISFNGPIGGHNVLAGINVPGGTFNANFHSSRRDEDDQCLRDLRTTDPRHDKYRIEETNGGLLQGAFLFKAHVGTSISTHGIWSSVTSPDGMLLAVASGNNAVKIWDISVSPSRQIPKDHDDPITAIVFSPDGTKLAIATEYGPIKIWDPTTGSCLKRLAVPKAKINSMAFFPDGKRLASGSNAIEIWDAISGVCLEAVHLDNKLFSGLVASIAASSNGAIVAVALSGEQVIDIWDLTTVARLRRVVYYNGGSSVSAAGVVVFSSDGTRLAVAPPTGAVYIWDVNTGKCLQILENFFKPWLFSHDGSSPFRYDLHVFDLQALVNGLLKKQDSISRLRLSGFDICPKRTWILRRQEPVLWLPLEYRPSAMAVYDGCVVIVCKSGQLLFFQFDVDTLDMELGLESGSS</sequence>
<name>A0ABR0T0P0_9HYPO</name>
<dbReference type="InterPro" id="IPR001680">
    <property type="entry name" value="WD40_rpt"/>
</dbReference>
<dbReference type="InterPro" id="IPR036322">
    <property type="entry name" value="WD40_repeat_dom_sf"/>
</dbReference>
<comment type="caution">
    <text evidence="3">The sequence shown here is derived from an EMBL/GenBank/DDBJ whole genome shotgun (WGS) entry which is preliminary data.</text>
</comment>
<dbReference type="Proteomes" id="UP001338125">
    <property type="component" value="Unassembled WGS sequence"/>
</dbReference>
<dbReference type="Gene3D" id="2.130.10.10">
    <property type="entry name" value="YVTN repeat-like/Quinoprotein amine dehydrogenase"/>
    <property type="match status" value="2"/>
</dbReference>
<feature type="domain" description="Anaphase-promoting complex subunit 4-like WD40" evidence="2">
    <location>
        <begin position="107"/>
        <end position="173"/>
    </location>
</feature>
<reference evidence="3 4" key="1">
    <citation type="submission" date="2024-01" db="EMBL/GenBank/DDBJ databases">
        <title>Complete genome of Cladobotryum mycophilum ATHUM6906.</title>
        <authorList>
            <person name="Christinaki A.C."/>
            <person name="Myridakis A.I."/>
            <person name="Kouvelis V.N."/>
        </authorList>
    </citation>
    <scope>NUCLEOTIDE SEQUENCE [LARGE SCALE GENOMIC DNA]</scope>
    <source>
        <strain evidence="3 4">ATHUM6906</strain>
    </source>
</reference>
<dbReference type="PANTHER" id="PTHR19879">
    <property type="entry name" value="TRANSCRIPTION INITIATION FACTOR TFIID"/>
    <property type="match status" value="1"/>
</dbReference>
<evidence type="ECO:0000256" key="1">
    <source>
        <dbReference type="PROSITE-ProRule" id="PRU00221"/>
    </source>
</evidence>
<evidence type="ECO:0000313" key="3">
    <source>
        <dbReference type="EMBL" id="KAK5997929.1"/>
    </source>
</evidence>
<protein>
    <submittedName>
        <fullName evidence="3">Vegetative incompatibility protein HET-E-1</fullName>
    </submittedName>
</protein>
<dbReference type="PROSITE" id="PS50294">
    <property type="entry name" value="WD_REPEATS_REGION"/>
    <property type="match status" value="1"/>
</dbReference>
<dbReference type="PROSITE" id="PS50082">
    <property type="entry name" value="WD_REPEATS_2"/>
    <property type="match status" value="2"/>
</dbReference>
<dbReference type="Pfam" id="PF12894">
    <property type="entry name" value="ANAPC4_WD40"/>
    <property type="match status" value="1"/>
</dbReference>
<dbReference type="EMBL" id="JAVFKD010000001">
    <property type="protein sequence ID" value="KAK5997929.1"/>
    <property type="molecule type" value="Genomic_DNA"/>
</dbReference>
<accession>A0ABR0T0P0</accession>
<dbReference type="InterPro" id="IPR015943">
    <property type="entry name" value="WD40/YVTN_repeat-like_dom_sf"/>
</dbReference>
<proteinExistence type="predicted"/>
<dbReference type="SUPFAM" id="SSF50978">
    <property type="entry name" value="WD40 repeat-like"/>
    <property type="match status" value="1"/>
</dbReference>
<feature type="repeat" description="WD" evidence="1">
    <location>
        <begin position="90"/>
        <end position="111"/>
    </location>
</feature>
<feature type="repeat" description="WD" evidence="1">
    <location>
        <begin position="119"/>
        <end position="160"/>
    </location>
</feature>
<evidence type="ECO:0000259" key="2">
    <source>
        <dbReference type="Pfam" id="PF12894"/>
    </source>
</evidence>